<proteinExistence type="predicted"/>
<dbReference type="PROSITE" id="PS50983">
    <property type="entry name" value="FE_B12_PBP"/>
    <property type="match status" value="1"/>
</dbReference>
<dbReference type="InterPro" id="IPR002491">
    <property type="entry name" value="ABC_transptr_periplasmic_BD"/>
</dbReference>
<comment type="caution">
    <text evidence="6">The sequence shown here is derived from an EMBL/GenBank/DDBJ whole genome shotgun (WGS) entry which is preliminary data.</text>
</comment>
<dbReference type="SUPFAM" id="SSF53807">
    <property type="entry name" value="Helical backbone' metal receptor"/>
    <property type="match status" value="1"/>
</dbReference>
<feature type="compositionally biased region" description="Low complexity" evidence="4">
    <location>
        <begin position="55"/>
        <end position="73"/>
    </location>
</feature>
<accession>A0ABD5XD63</accession>
<feature type="region of interest" description="Disordered" evidence="4">
    <location>
        <begin position="55"/>
        <end position="74"/>
    </location>
</feature>
<dbReference type="PANTHER" id="PTHR30532:SF1">
    <property type="entry name" value="IRON(3+)-HYDROXAMATE-BINDING PROTEIN FHUD"/>
    <property type="match status" value="1"/>
</dbReference>
<dbReference type="Proteomes" id="UP001596460">
    <property type="component" value="Unassembled WGS sequence"/>
</dbReference>
<dbReference type="RefSeq" id="WP_390242076.1">
    <property type="nucleotide sequence ID" value="NZ_JBHTAB010000001.1"/>
</dbReference>
<evidence type="ECO:0000256" key="4">
    <source>
        <dbReference type="SAM" id="MobiDB-lite"/>
    </source>
</evidence>
<evidence type="ECO:0000313" key="6">
    <source>
        <dbReference type="EMBL" id="MFC7127844.1"/>
    </source>
</evidence>
<sequence length="422" mass="45962">MSRDFTSRVTPTRRAYLKRGGALFAGGLLAGCAGQNDADSSTDAADAADATATTTTTEAASDAETAADGDSAGYTVSMSPAGDVTFESVPERVMVYNLVYADAAVAFGHGDAVNSLGFDSDAGGRTLDAYYERLDGVSFDRSDLAQLNSGSGSVDIDKEVVYELDSDLHLVDPALVASFDGWDRSDVEEIREQVAPWFGNAYSRAHARPPEPYADDYEYYTLWEIVEKVGQVFREADRFAALHSVRDDLLSTIQSELPPESERPTVGVVIYMDETFYPTKIDAPGFATSHIRPLGVTDAFAAGDVTFETSYDFETMLEIDPDVLLHSYGIDSYYDVASIRQSLEDHPVGSELSAVRNDRVFPSGTPVQGPIMNLFQTEMTAKQLYPDRFGAWPEYAGGAYPEIPEDEQLFDRDRVADIVTGD</sequence>
<gene>
    <name evidence="6" type="ORF">ACFQI8_00320</name>
</gene>
<dbReference type="EMBL" id="JBHTAB010000001">
    <property type="protein sequence ID" value="MFC7127844.1"/>
    <property type="molecule type" value="Genomic_DNA"/>
</dbReference>
<name>A0ABD5XD63_9EURY</name>
<dbReference type="PROSITE" id="PS51318">
    <property type="entry name" value="TAT"/>
    <property type="match status" value="1"/>
</dbReference>
<comment type="subcellular location">
    <subcellularLocation>
        <location evidence="1">Cell envelope</location>
    </subcellularLocation>
</comment>
<evidence type="ECO:0000313" key="7">
    <source>
        <dbReference type="Proteomes" id="UP001596460"/>
    </source>
</evidence>
<dbReference type="Gene3D" id="3.40.50.1980">
    <property type="entry name" value="Nitrogenase molybdenum iron protein domain"/>
    <property type="match status" value="2"/>
</dbReference>
<dbReference type="AlphaFoldDB" id="A0ABD5XD63"/>
<evidence type="ECO:0000259" key="5">
    <source>
        <dbReference type="PROSITE" id="PS50983"/>
    </source>
</evidence>
<dbReference type="InterPro" id="IPR006311">
    <property type="entry name" value="TAT_signal"/>
</dbReference>
<reference evidence="6 7" key="1">
    <citation type="journal article" date="2019" name="Int. J. Syst. Evol. Microbiol.">
        <title>The Global Catalogue of Microorganisms (GCM) 10K type strain sequencing project: providing services to taxonomists for standard genome sequencing and annotation.</title>
        <authorList>
            <consortium name="The Broad Institute Genomics Platform"/>
            <consortium name="The Broad Institute Genome Sequencing Center for Infectious Disease"/>
            <person name="Wu L."/>
            <person name="Ma J."/>
        </authorList>
    </citation>
    <scope>NUCLEOTIDE SEQUENCE [LARGE SCALE GENOMIC DNA]</scope>
    <source>
        <strain evidence="6 7">DSM 26526</strain>
    </source>
</reference>
<evidence type="ECO:0000256" key="3">
    <source>
        <dbReference type="ARBA" id="ARBA00022729"/>
    </source>
</evidence>
<dbReference type="PROSITE" id="PS51257">
    <property type="entry name" value="PROKAR_LIPOPROTEIN"/>
    <property type="match status" value="1"/>
</dbReference>
<evidence type="ECO:0000256" key="1">
    <source>
        <dbReference type="ARBA" id="ARBA00004196"/>
    </source>
</evidence>
<keyword evidence="3" id="KW-0732">Signal</keyword>
<keyword evidence="7" id="KW-1185">Reference proteome</keyword>
<organism evidence="6 7">
    <name type="scientific">Haloferax chudinovii</name>
    <dbReference type="NCBI Taxonomy" id="1109010"/>
    <lineage>
        <taxon>Archaea</taxon>
        <taxon>Methanobacteriati</taxon>
        <taxon>Methanobacteriota</taxon>
        <taxon>Stenosarchaea group</taxon>
        <taxon>Halobacteria</taxon>
        <taxon>Halobacteriales</taxon>
        <taxon>Haloferacaceae</taxon>
        <taxon>Haloferax</taxon>
    </lineage>
</organism>
<protein>
    <submittedName>
        <fullName evidence="6">ABC transporter substrate-binding protein</fullName>
    </submittedName>
</protein>
<feature type="domain" description="Fe/B12 periplasmic-binding" evidence="5">
    <location>
        <begin position="92"/>
        <end position="392"/>
    </location>
</feature>
<evidence type="ECO:0000256" key="2">
    <source>
        <dbReference type="ARBA" id="ARBA00022448"/>
    </source>
</evidence>
<dbReference type="InterPro" id="IPR051313">
    <property type="entry name" value="Bact_iron-sidero_bind"/>
</dbReference>
<keyword evidence="2" id="KW-0813">Transport</keyword>
<dbReference type="PANTHER" id="PTHR30532">
    <property type="entry name" value="IRON III DICITRATE-BINDING PERIPLASMIC PROTEIN"/>
    <property type="match status" value="1"/>
</dbReference>